<evidence type="ECO:0000313" key="4">
    <source>
        <dbReference type="EMBL" id="GAH74996.1"/>
    </source>
</evidence>
<dbReference type="InterPro" id="IPR028082">
    <property type="entry name" value="Peripla_BP_I"/>
</dbReference>
<feature type="region of interest" description="Disordered" evidence="2">
    <location>
        <begin position="1"/>
        <end position="27"/>
    </location>
</feature>
<evidence type="ECO:0000256" key="2">
    <source>
        <dbReference type="SAM" id="MobiDB-lite"/>
    </source>
</evidence>
<sequence>VGCPAPPPAEEEVLPPEEEEEAPPPPKDKIVIGQAISLSGPYAMGVATAGGPVYEMWVEEVNKNGGIYVEEYGKKLPVELIRYDDTTDIGKMTMLLEKLILEDKVDFVFPPWSTAFLFAAAPIANKYGYILIGGPGGALKLKELNLPYFFQVLNFSETQGPALTAIYEEVGVETVAVIFRGDLHGVEYAGAMIPYFEQAGIDVKMIESFPPDVTTDYSPFLKEAKSLDVDAFFAACYPHEGGPLTAHAIGLGINFNSFCFTVGPYCPVTFRD</sequence>
<organism evidence="4">
    <name type="scientific">marine sediment metagenome</name>
    <dbReference type="NCBI Taxonomy" id="412755"/>
    <lineage>
        <taxon>unclassified sequences</taxon>
        <taxon>metagenomes</taxon>
        <taxon>ecological metagenomes</taxon>
    </lineage>
</organism>
<dbReference type="AlphaFoldDB" id="X1HXY5"/>
<dbReference type="SUPFAM" id="SSF53822">
    <property type="entry name" value="Periplasmic binding protein-like I"/>
    <property type="match status" value="1"/>
</dbReference>
<reference evidence="4" key="1">
    <citation type="journal article" date="2014" name="Front. Microbiol.">
        <title>High frequency of phylogenetically diverse reductive dehalogenase-homologous genes in deep subseafloor sedimentary metagenomes.</title>
        <authorList>
            <person name="Kawai M."/>
            <person name="Futagami T."/>
            <person name="Toyoda A."/>
            <person name="Takaki Y."/>
            <person name="Nishi S."/>
            <person name="Hori S."/>
            <person name="Arai W."/>
            <person name="Tsubouchi T."/>
            <person name="Morono Y."/>
            <person name="Uchiyama I."/>
            <person name="Ito T."/>
            <person name="Fujiyama A."/>
            <person name="Inagaki F."/>
            <person name="Takami H."/>
        </authorList>
    </citation>
    <scope>NUCLEOTIDE SEQUENCE</scope>
    <source>
        <strain evidence="4">Expedition CK06-06</strain>
    </source>
</reference>
<evidence type="ECO:0000259" key="3">
    <source>
        <dbReference type="Pfam" id="PF13458"/>
    </source>
</evidence>
<feature type="non-terminal residue" evidence="4">
    <location>
        <position position="1"/>
    </location>
</feature>
<gene>
    <name evidence="4" type="ORF">S03H2_42129</name>
</gene>
<proteinExistence type="predicted"/>
<keyword evidence="1" id="KW-0732">Signal</keyword>
<dbReference type="Pfam" id="PF13458">
    <property type="entry name" value="Peripla_BP_6"/>
    <property type="match status" value="1"/>
</dbReference>
<evidence type="ECO:0000256" key="1">
    <source>
        <dbReference type="ARBA" id="ARBA00022729"/>
    </source>
</evidence>
<protein>
    <recommendedName>
        <fullName evidence="3">Leucine-binding protein domain-containing protein</fullName>
    </recommendedName>
</protein>
<feature type="compositionally biased region" description="Acidic residues" evidence="2">
    <location>
        <begin position="9"/>
        <end position="22"/>
    </location>
</feature>
<dbReference type="InterPro" id="IPR028081">
    <property type="entry name" value="Leu-bd"/>
</dbReference>
<feature type="non-terminal residue" evidence="4">
    <location>
        <position position="272"/>
    </location>
</feature>
<dbReference type="PANTHER" id="PTHR30483">
    <property type="entry name" value="LEUCINE-SPECIFIC-BINDING PROTEIN"/>
    <property type="match status" value="1"/>
</dbReference>
<comment type="caution">
    <text evidence="4">The sequence shown here is derived from an EMBL/GenBank/DDBJ whole genome shotgun (WGS) entry which is preliminary data.</text>
</comment>
<accession>X1HXY5</accession>
<name>X1HXY5_9ZZZZ</name>
<dbReference type="EMBL" id="BARU01026204">
    <property type="protein sequence ID" value="GAH74996.1"/>
    <property type="molecule type" value="Genomic_DNA"/>
</dbReference>
<dbReference type="Gene3D" id="3.40.50.2300">
    <property type="match status" value="2"/>
</dbReference>
<dbReference type="InterPro" id="IPR051010">
    <property type="entry name" value="BCAA_transport"/>
</dbReference>
<feature type="domain" description="Leucine-binding protein" evidence="3">
    <location>
        <begin position="30"/>
        <end position="254"/>
    </location>
</feature>